<gene>
    <name evidence="1" type="ORF">Tsedi_02400</name>
</gene>
<keyword evidence="2" id="KW-1185">Reference proteome</keyword>
<organism evidence="1 2">
    <name type="scientific">Tepidimonas sediminis</name>
    <dbReference type="NCBI Taxonomy" id="2588941"/>
    <lineage>
        <taxon>Bacteria</taxon>
        <taxon>Pseudomonadati</taxon>
        <taxon>Pseudomonadota</taxon>
        <taxon>Betaproteobacteria</taxon>
        <taxon>Burkholderiales</taxon>
        <taxon>Tepidimonas</taxon>
    </lineage>
</organism>
<protein>
    <submittedName>
        <fullName evidence="1">Uncharacterized protein</fullName>
    </submittedName>
</protein>
<dbReference type="AlphaFoldDB" id="A0A554WER8"/>
<accession>A0A554WER8</accession>
<dbReference type="EMBL" id="VJND01000032">
    <property type="protein sequence ID" value="TSE22054.1"/>
    <property type="molecule type" value="Genomic_DNA"/>
</dbReference>
<comment type="caution">
    <text evidence="1">The sequence shown here is derived from an EMBL/GenBank/DDBJ whole genome shotgun (WGS) entry which is preliminary data.</text>
</comment>
<evidence type="ECO:0000313" key="2">
    <source>
        <dbReference type="Proteomes" id="UP000320225"/>
    </source>
</evidence>
<sequence length="138" mass="16283">MPAGYSIDALLFQRAMIDARIVTCFLERFVDDLRPALAPKLNRSAFTIVPLPGFFAELTSFKNSSSRHQNVRVHVLLIAIFTWRMNRDIDCDTVLFNQFTRELRQQRLLLLQRQLVRQRNFNFTRNCRVFTRLSKLCC</sequence>
<name>A0A554WER8_9BURK</name>
<evidence type="ECO:0000313" key="1">
    <source>
        <dbReference type="EMBL" id="TSE22054.1"/>
    </source>
</evidence>
<proteinExistence type="predicted"/>
<reference evidence="1 2" key="1">
    <citation type="submission" date="2019-07" db="EMBL/GenBank/DDBJ databases">
        <title>Tepidimonas sediminis YIM 72259 draft genome.</title>
        <authorList>
            <person name="Da Costa M.S."/>
            <person name="Froufe H.J.C."/>
            <person name="Egas C."/>
            <person name="Albuquerque L."/>
        </authorList>
    </citation>
    <scope>NUCLEOTIDE SEQUENCE [LARGE SCALE GENOMIC DNA]</scope>
    <source>
        <strain evidence="1 2">YIM 72259</strain>
    </source>
</reference>
<dbReference type="Proteomes" id="UP000320225">
    <property type="component" value="Unassembled WGS sequence"/>
</dbReference>